<comment type="caution">
    <text evidence="3">The sequence shown here is derived from an EMBL/GenBank/DDBJ whole genome shotgun (WGS) entry which is preliminary data.</text>
</comment>
<gene>
    <name evidence="3" type="ORF">NKR19_g4015</name>
</gene>
<reference evidence="3" key="1">
    <citation type="submission" date="2022-07" db="EMBL/GenBank/DDBJ databases">
        <title>Fungi with potential for degradation of polypropylene.</title>
        <authorList>
            <person name="Gostincar C."/>
        </authorList>
    </citation>
    <scope>NUCLEOTIDE SEQUENCE</scope>
    <source>
        <strain evidence="3">EXF-13287</strain>
    </source>
</reference>
<keyword evidence="4" id="KW-1185">Reference proteome</keyword>
<dbReference type="EMBL" id="JANBVN010000048">
    <property type="protein sequence ID" value="KAJ9156922.1"/>
    <property type="molecule type" value="Genomic_DNA"/>
</dbReference>
<dbReference type="AlphaFoldDB" id="A0AA38S170"/>
<dbReference type="PANTHER" id="PTHR38788:SF3">
    <property type="entry name" value="CLR5 DOMAIN-CONTAINING PROTEIN"/>
    <property type="match status" value="1"/>
</dbReference>
<feature type="region of interest" description="Disordered" evidence="1">
    <location>
        <begin position="503"/>
        <end position="523"/>
    </location>
</feature>
<proteinExistence type="predicted"/>
<dbReference type="PANTHER" id="PTHR38788">
    <property type="entry name" value="CLR5 DOMAIN-CONTAINING PROTEIN"/>
    <property type="match status" value="1"/>
</dbReference>
<dbReference type="Proteomes" id="UP001174691">
    <property type="component" value="Unassembled WGS sequence"/>
</dbReference>
<feature type="region of interest" description="Disordered" evidence="1">
    <location>
        <begin position="115"/>
        <end position="138"/>
    </location>
</feature>
<feature type="domain" description="Clr5" evidence="2">
    <location>
        <begin position="13"/>
        <end position="63"/>
    </location>
</feature>
<feature type="compositionally biased region" description="Low complexity" evidence="1">
    <location>
        <begin position="514"/>
        <end position="523"/>
    </location>
</feature>
<evidence type="ECO:0000313" key="3">
    <source>
        <dbReference type="EMBL" id="KAJ9156922.1"/>
    </source>
</evidence>
<name>A0AA38S170_9PEZI</name>
<dbReference type="Pfam" id="PF14420">
    <property type="entry name" value="Clr5"/>
    <property type="match status" value="1"/>
</dbReference>
<accession>A0AA38S170</accession>
<evidence type="ECO:0000259" key="2">
    <source>
        <dbReference type="Pfam" id="PF14420"/>
    </source>
</evidence>
<sequence>MASVESRKKWATPQDWAAQKQTIIRLYQDRELEEVMEIMEREYGFYSTIKIYKTKIKEWDVGKRLNDDDVLAILHLRAEREAAAKQSEFWIMGRRVNEANVARYLKRKPQLLAQYRRGHRPQNPHESTRLVCVTPPPPPERPRRLYGTALAETEGLLVDCRDYFRSSWDAGEWRVEDDGVVVGVRAGRRGTEITDDVMSKFYTAADLLYRSNFPGAFRVLDLAFRETGELVALNAPRLLSVLLIVFERLAYRGQRDTLNILRKYIQSQAEAITDGNKKLPTVLKRVSALEIDKYDEVFPRVYDLMIEQSDAMFGPGGNLSLEIYWHMFASYVMMKDNMTQVRSLKRELDKLAADKLAPDTAPHPWVLRHQRLYAWKISQMKRDRGEFDAAQEALRSVEHTYADVSQSLDASRHWGFAAMIEIRRADWVAAETYLRLSVKMAMNTSDEDAVQYSLFKLTETLDKMDRGEEAEKVREYASNRIAEMTAQVQWNWDEFQARTAVEPVTLPSPEDESTSLSSSVRLE</sequence>
<protein>
    <recommendedName>
        <fullName evidence="2">Clr5 domain-containing protein</fullName>
    </recommendedName>
</protein>
<evidence type="ECO:0000256" key="1">
    <source>
        <dbReference type="SAM" id="MobiDB-lite"/>
    </source>
</evidence>
<evidence type="ECO:0000313" key="4">
    <source>
        <dbReference type="Proteomes" id="UP001174691"/>
    </source>
</evidence>
<organism evidence="3 4">
    <name type="scientific">Coniochaeta hoffmannii</name>
    <dbReference type="NCBI Taxonomy" id="91930"/>
    <lineage>
        <taxon>Eukaryota</taxon>
        <taxon>Fungi</taxon>
        <taxon>Dikarya</taxon>
        <taxon>Ascomycota</taxon>
        <taxon>Pezizomycotina</taxon>
        <taxon>Sordariomycetes</taxon>
        <taxon>Sordariomycetidae</taxon>
        <taxon>Coniochaetales</taxon>
        <taxon>Coniochaetaceae</taxon>
        <taxon>Coniochaeta</taxon>
    </lineage>
</organism>
<dbReference type="InterPro" id="IPR025676">
    <property type="entry name" value="Clr5_dom"/>
</dbReference>